<dbReference type="Proteomes" id="UP001470230">
    <property type="component" value="Unassembled WGS sequence"/>
</dbReference>
<evidence type="ECO:0000313" key="2">
    <source>
        <dbReference type="EMBL" id="KAK8899761.1"/>
    </source>
</evidence>
<gene>
    <name evidence="2" type="ORF">M9Y10_002083</name>
    <name evidence="1" type="ORF">M9Y10_017279</name>
</gene>
<comment type="caution">
    <text evidence="1">The sequence shown here is derived from an EMBL/GenBank/DDBJ whole genome shotgun (WGS) entry which is preliminary data.</text>
</comment>
<sequence length="3017" mass="353459">MEIPLPKPGDTNYVQEFCKMLNDKYIEIISSGKEIDSNLIFQFYNFADNAHRPEYISESEWNYLRTNIYLFLSTLDPKEDQIPGISLKTDDGVLFSSIVIQYCIRKNNKVFADTLVQAFDFIIDTIVNRDKPVSIYSYSPSFYARNLPKLLSNSLPEEVYKKIFVDTLRRFINKKNKYLTDSDLAFYSEIIRILLEKEDLSQELCVFFCHLYENYKHIPIQIVNHFLNLWRGILPSIKSSNDKDITELPSNILLTVSKLKAHDLPRSFPWHICFQIYESLLSSPKNQFKVFIAINSIIRNIKRIDITNRIDSLAQLFFRVMKTQFTKGGEKEGYHLLYYFLTNVISTVSLATQRLKPLKGIQLKHTGSTRISFAKQPQDGENVVDLDNGLYTQFVVVECKTGEEEIRQFDSMKKTIDSLSKQLQFAIKFNVIEPFRIFDLMDLPNQSDRIISEPTISLIYYLRLIIRSWLDFLVSFSFRVTMMNHYLFQGDGLLKFNGPGPTIRRQVDYTLLHREVIDSLLALPDELTSLIVDELIRCLAKSLKKEMITHHVIINFFSSLCQKKPLLKRLLLTKMIPYSISALPKLTSNDNRDSHFYNQWIMLFFRIGMKANRPDPNFLYVLLNSQKLIISNVINYMRQITNATETMETFNWFRLMMYESAGSKPLVVSDQDMLKVRRHLLDELPAASHHNALRIIFDPIMTSSKQTLTISLMSSLLTEAFNSKDQAVISMALRQFVPLLMKESIQKFCDFEFDKYQNLFSSLFNSAIYANEADFNTIYHIIPSMAPFFIKKPTGPTTDPFQIIFEPFGLTVKEVIQSINKTINDDESESVHLFNLYVHLFNKTKECFYLNPAKSFETLSSLLTNIVNLYKFNEIRAQVFDFLLNQNIEFAKHMIQTHINTYFLILFSVIGFSRSYMSKYTIDLIHNFLSVLKDMNVEDSVISDTMNDILSSSNISISHFNIFIGLGLIYKHFPKVITISHIGRLFSTTSENIQHDMKNLPLLNKFLKLFLTNGTDEIKRQFTEIIYQRFHMIWYGYRFMITNQLSKLGAKLPLKSYNELNSIENNTLFILKTIVAFACGINGNETESLSEDMKSRIRKIIQGLDTSQTQHGFESKVIVLIIYFSIVSNEIIRHEFMSDYEFVETMFMFLKRMIIRRLPILFRASKKLFKTVFQSCDTYPFISSIIDKFYTNEPTNFLGSNVLLSFVLHLTRIVPHKCPPSFTKIIIETIINFSRKSNEDQMNFFPAFVCLLKLLVIEDYIKQKDVLDIYRIQKNQHSYYFHLLNALIRLCQNDEIPYLSLIGSQLMKLFLIFPEETINFIIFKFNDIQCVALSVIENIILKDTSYILLHAFVKAIENHLDKISSIRPCVYETLANLFKHEEVISNQKTRDFGIFLFNQFTSEYNSNLIYGLHGFMSLIHLSKIYLIVLKHDLTYENIFSFSKIFQHPSFRSSNIYKKFIHLVFIDKEQAFYKGLLEYTLQLLYFETNDDIYFIEIIISHSIKHITDESEEYQSFLWNEVDKMAIDMKYNTIRLKIISRMFEMTNIYNLNKVELVIKNIPLIFGEPIPQHIFIGYKITQSLQKHDKLPDKLFSHLISMFIRYGKYLDTPYAYSTMQLMKSRPDLFMNLDMDLKKSFLFFTLEKLPFLKDLPKIVFAVQAGPKFLEYLPFPVVLNITNSVEKKMKKIMQQSSNFNPNNSKLNSSIESYLNCAIKISSYSQPSNEILKKLYDTCFQYLIFVSNLKLRVKDFPDIFCQVLLKYGCEEFSFDFLNLVAQAETKEKYYFYFIACASKFLTNSQIMTYHDLFINSISSIPIEHYKSNYVATLIQGITRNEELWSLFSHAIDGLLFDLTRVINESNIEIIITVIQTIFKSDLKMDKIQYIEKLWVFIDGLTETPHLKQIYKFIMSFIDDIPPHLQEYYYSLIKAHSRKTKKHNEALISTSQIFMKCQNVRQTIKLDFVKHMNEYLDEYAIETLERLLETYDEYSESNEIDLSLYKLPIYFHLMLHSTHNKSVIFAEIIMNSLGMTIKERFINAYKLFPLSIWRDNQIAATSILFFGKVNGWQPMIVFSKSFITVGSKIFRNLLEQLENDEESLIVMKNLYISLIPFNDCKSANEALISILSNKKVNMSLIVSGCERWNQTLLLNDDTNLDLIPDIMFLPHVLNDSLFSRYRSSNSYTMAAECHFFLGNYEEAMKIFQANECSLNSPFDSRIFKLTQILTQNDEFEYFSRFYYTNDRCKAVVSKLYESFLCCQREELHLARNNLKETAHLFYLFNKEKKEKTLYERDFSDTIQFIMYHLEKVADENSNNVELSPFPVYYSNLAFSPFYQSLFKEINRDLLFKLDPDDKIPEILVDDDQNPLKKQSVILTPGIEKMFRFVNGYDAHGYSSVNVLTILEYSRHFISTITNSEPSEKVEYSINYVNIHRWACLCFSLFTIFKTPTMLSAAFNSYVKLLSVSEFVPYFIKFESSARIITLLRLGLADSQNEEYRNVCEKVSNKLASPEFESKREILQFWIRQVVELQSFKPFAQILSNKMEEYIGLSTAYSMGKITFDEIIQAPMKDETVRSQLNTLHLFEEVINYIFSMKFEEFQVQVILESLFYEMRNSEADIENLDLVKVRDKQIKSSLEQNIYLLPLGLVERLNNESNLVQKIKRSTPSEIYELVEYYLPSSFSTYEINKRELYRLIDELNNNMPLPFPTRISNNVTPYLIFLQYNIKKINDSLFVFTFKTSVMKNHTFIVQKNENYTEQQKCTTFSSFLLLLKQINRYNYSNRVRSIRYSTYLGSDVGQQYSIYAIATMPLNLEEIFEMWSGEKSSKWTRNTDEIPDDILLKHLTFCYTKEEFLKNQELLVRSASASFLIDHLFLANYPSMETMMICPQLCEIPILFKEITANYHEKDFSTFRLSPNIKRGFGPFYKGKMIISMASSANSIFKFIESTNSFIELLICEELNDELNIDSMVEMKNRINHEILKFVPPASLGSTPKDSANWIEYIDSVIEKAGDASFQPVERFPWF</sequence>
<evidence type="ECO:0000313" key="1">
    <source>
        <dbReference type="EMBL" id="KAK8835203.1"/>
    </source>
</evidence>
<keyword evidence="3" id="KW-1185">Reference proteome</keyword>
<name>A0ABR2GNM7_9EUKA</name>
<dbReference type="EMBL" id="JAPFFF010000001">
    <property type="protein sequence ID" value="KAK8899761.1"/>
    <property type="molecule type" value="Genomic_DNA"/>
</dbReference>
<evidence type="ECO:0000313" key="3">
    <source>
        <dbReference type="Proteomes" id="UP001470230"/>
    </source>
</evidence>
<dbReference type="EMBL" id="JAPFFF010000212">
    <property type="protein sequence ID" value="KAK8835203.1"/>
    <property type="molecule type" value="Genomic_DNA"/>
</dbReference>
<accession>A0ABR2GNM7</accession>
<reference evidence="1 3" key="1">
    <citation type="submission" date="2024-04" db="EMBL/GenBank/DDBJ databases">
        <title>Tritrichomonas musculus Genome.</title>
        <authorList>
            <person name="Alves-Ferreira E."/>
            <person name="Grigg M."/>
            <person name="Lorenzi H."/>
            <person name="Galac M."/>
        </authorList>
    </citation>
    <scope>NUCLEOTIDE SEQUENCE [LARGE SCALE GENOMIC DNA]</scope>
    <source>
        <strain evidence="1 3">EAF2021</strain>
    </source>
</reference>
<protein>
    <submittedName>
        <fullName evidence="1">Uncharacterized protein</fullName>
    </submittedName>
</protein>
<organism evidence="1 3">
    <name type="scientific">Tritrichomonas musculus</name>
    <dbReference type="NCBI Taxonomy" id="1915356"/>
    <lineage>
        <taxon>Eukaryota</taxon>
        <taxon>Metamonada</taxon>
        <taxon>Parabasalia</taxon>
        <taxon>Tritrichomonadida</taxon>
        <taxon>Tritrichomonadidae</taxon>
        <taxon>Tritrichomonas</taxon>
    </lineage>
</organism>
<proteinExistence type="predicted"/>